<dbReference type="GeneID" id="4386489"/>
<name>Q2HCX1_CHAGB</name>
<dbReference type="RefSeq" id="XP_001221154.1">
    <property type="nucleotide sequence ID" value="XM_001221153.1"/>
</dbReference>
<reference evidence="3" key="1">
    <citation type="journal article" date="2015" name="Genome Announc.">
        <title>Draft genome sequence of the cellulolytic fungus Chaetomium globosum.</title>
        <authorList>
            <person name="Cuomo C.A."/>
            <person name="Untereiner W.A."/>
            <person name="Ma L.-J."/>
            <person name="Grabherr M."/>
            <person name="Birren B.W."/>
        </authorList>
    </citation>
    <scope>NUCLEOTIDE SEQUENCE [LARGE SCALE GENOMIC DNA]</scope>
    <source>
        <strain evidence="3">ATCC 6205 / CBS 148.51 / DSM 1962 / NBRC 6347 / NRRL 1970</strain>
    </source>
</reference>
<dbReference type="VEuPathDB" id="FungiDB:CHGG_01933"/>
<evidence type="ECO:0000313" key="2">
    <source>
        <dbReference type="EMBL" id="EAQ93698.1"/>
    </source>
</evidence>
<sequence>MHNEPLDPCQASPQPGFPRHPSRVYPTPTTALLFTPLNRGVAPYLFLSDLHLLGPQVYGSVAHFGWVQDIQHMHAMPPHPALGGLSDAGLPAVVHHYGKRMHAHAVTAPVEPERVMAVVNLSCVTTRPRDCLAGRVTAISGTRRRRDDGTPQYRSTPSRESDYQTRGVLLAWLVVPLGHVAATMGKLVQDSNDAKDAHTSILLLLRES</sequence>
<evidence type="ECO:0000313" key="3">
    <source>
        <dbReference type="Proteomes" id="UP000001056"/>
    </source>
</evidence>
<feature type="region of interest" description="Disordered" evidence="1">
    <location>
        <begin position="1"/>
        <end position="22"/>
    </location>
</feature>
<organism evidence="2 3">
    <name type="scientific">Chaetomium globosum (strain ATCC 6205 / CBS 148.51 / DSM 1962 / NBRC 6347 / NRRL 1970)</name>
    <name type="common">Soil fungus</name>
    <dbReference type="NCBI Taxonomy" id="306901"/>
    <lineage>
        <taxon>Eukaryota</taxon>
        <taxon>Fungi</taxon>
        <taxon>Dikarya</taxon>
        <taxon>Ascomycota</taxon>
        <taxon>Pezizomycotina</taxon>
        <taxon>Sordariomycetes</taxon>
        <taxon>Sordariomycetidae</taxon>
        <taxon>Sordariales</taxon>
        <taxon>Chaetomiaceae</taxon>
        <taxon>Chaetomium</taxon>
    </lineage>
</organism>
<gene>
    <name evidence="2" type="ORF">CHGG_01933</name>
</gene>
<evidence type="ECO:0000256" key="1">
    <source>
        <dbReference type="SAM" id="MobiDB-lite"/>
    </source>
</evidence>
<dbReference type="HOGENOM" id="CLU_1320756_0_0_1"/>
<feature type="region of interest" description="Disordered" evidence="1">
    <location>
        <begin position="142"/>
        <end position="161"/>
    </location>
</feature>
<accession>Q2HCX1</accession>
<protein>
    <submittedName>
        <fullName evidence="2">Uncharacterized protein</fullName>
    </submittedName>
</protein>
<dbReference type="EMBL" id="CH408029">
    <property type="protein sequence ID" value="EAQ93698.1"/>
    <property type="molecule type" value="Genomic_DNA"/>
</dbReference>
<dbReference type="AlphaFoldDB" id="Q2HCX1"/>
<dbReference type="Proteomes" id="UP000001056">
    <property type="component" value="Unassembled WGS sequence"/>
</dbReference>
<dbReference type="InParanoid" id="Q2HCX1"/>
<keyword evidence="3" id="KW-1185">Reference proteome</keyword>
<proteinExistence type="predicted"/>